<dbReference type="SMART" id="SM00304">
    <property type="entry name" value="HAMP"/>
    <property type="match status" value="1"/>
</dbReference>
<evidence type="ECO:0000256" key="11">
    <source>
        <dbReference type="ARBA" id="ARBA00022989"/>
    </source>
</evidence>
<keyword evidence="10" id="KW-0067">ATP-binding</keyword>
<dbReference type="SUPFAM" id="SSF47384">
    <property type="entry name" value="Homodimeric domain of signal transducing histidine kinase"/>
    <property type="match status" value="1"/>
</dbReference>
<feature type="transmembrane region" description="Helical" evidence="14">
    <location>
        <begin position="12"/>
        <end position="33"/>
    </location>
</feature>
<dbReference type="PANTHER" id="PTHR45528">
    <property type="entry name" value="SENSOR HISTIDINE KINASE CPXA"/>
    <property type="match status" value="1"/>
</dbReference>
<evidence type="ECO:0000313" key="17">
    <source>
        <dbReference type="EMBL" id="SHJ80395.1"/>
    </source>
</evidence>
<name>A0A1M6MA81_9CLOT</name>
<dbReference type="CDD" id="cd00082">
    <property type="entry name" value="HisKA"/>
    <property type="match status" value="1"/>
</dbReference>
<keyword evidence="13 14" id="KW-0472">Membrane</keyword>
<keyword evidence="12" id="KW-0902">Two-component regulatory system</keyword>
<evidence type="ECO:0000256" key="12">
    <source>
        <dbReference type="ARBA" id="ARBA00023012"/>
    </source>
</evidence>
<dbReference type="InterPro" id="IPR050398">
    <property type="entry name" value="HssS/ArlS-like"/>
</dbReference>
<dbReference type="Pfam" id="PF00672">
    <property type="entry name" value="HAMP"/>
    <property type="match status" value="1"/>
</dbReference>
<dbReference type="CDD" id="cd06225">
    <property type="entry name" value="HAMP"/>
    <property type="match status" value="1"/>
</dbReference>
<evidence type="ECO:0000256" key="10">
    <source>
        <dbReference type="ARBA" id="ARBA00022840"/>
    </source>
</evidence>
<evidence type="ECO:0000256" key="13">
    <source>
        <dbReference type="ARBA" id="ARBA00023136"/>
    </source>
</evidence>
<evidence type="ECO:0000256" key="2">
    <source>
        <dbReference type="ARBA" id="ARBA00004651"/>
    </source>
</evidence>
<comment type="subcellular location">
    <subcellularLocation>
        <location evidence="2">Cell membrane</location>
        <topology evidence="2">Multi-pass membrane protein</topology>
    </subcellularLocation>
</comment>
<dbReference type="InterPro" id="IPR003660">
    <property type="entry name" value="HAMP_dom"/>
</dbReference>
<keyword evidence="6" id="KW-0808">Transferase</keyword>
<dbReference type="InterPro" id="IPR005467">
    <property type="entry name" value="His_kinase_dom"/>
</dbReference>
<dbReference type="FunFam" id="3.30.565.10:FF:000006">
    <property type="entry name" value="Sensor histidine kinase WalK"/>
    <property type="match status" value="1"/>
</dbReference>
<dbReference type="Gene3D" id="1.10.287.130">
    <property type="match status" value="1"/>
</dbReference>
<dbReference type="InterPro" id="IPR003594">
    <property type="entry name" value="HATPase_dom"/>
</dbReference>
<sequence>MRKNSLFTKMVETYMCIVIASFIVVTVVLAMWFKDYYIKQIKKQIDDQRAVIANKVQMYRNGFVSYEELEQLLVVTSGYFKADVWVYDYHGFICCVSKKEQQNLLGKYLPKNIRTNGKIDGCYELKTTFENIYNDPVYSLQFPLIRGTTDYMGGVVVNIPFENISGPLNRFYWVIWVAALVVMIGSCIAIYIFSQRTIIKPLNNINTVAKKIAKGEVDKRVENNSEDEIGELSSSFNYMADFLEKIEENRKQFMSNVSHEIRSPITSIKGFIGAMLDGVVPKEKHDYYLQLTYDEIQRLTRLVNELLDLSALQDGKFKLIIDELDINELIRVTVIKFESRVIEKNLNIDVLFHKDKSMVLGDRDKLAQVLTNLLDNAVKYSDESTTISVRVKEKNKKYVVSVNNKCEPIPEEELNKLWQRFYKGDKSRTVKNSSGLGLSIVREILTQLNQEVWVENEDGGVTFSFTLDKVK</sequence>
<dbReference type="RefSeq" id="WP_084672066.1">
    <property type="nucleotide sequence ID" value="NZ_FRAD01000007.1"/>
</dbReference>
<dbReference type="SUPFAM" id="SSF158472">
    <property type="entry name" value="HAMP domain-like"/>
    <property type="match status" value="1"/>
</dbReference>
<dbReference type="Pfam" id="PF00512">
    <property type="entry name" value="HisKA"/>
    <property type="match status" value="1"/>
</dbReference>
<dbReference type="GO" id="GO:0005886">
    <property type="term" value="C:plasma membrane"/>
    <property type="evidence" value="ECO:0007669"/>
    <property type="project" value="UniProtKB-SubCell"/>
</dbReference>
<keyword evidence="9 17" id="KW-0418">Kinase</keyword>
<dbReference type="InterPro" id="IPR036097">
    <property type="entry name" value="HisK_dim/P_sf"/>
</dbReference>
<organism evidence="17 18">
    <name type="scientific">Hathewaya proteolytica DSM 3090</name>
    <dbReference type="NCBI Taxonomy" id="1121331"/>
    <lineage>
        <taxon>Bacteria</taxon>
        <taxon>Bacillati</taxon>
        <taxon>Bacillota</taxon>
        <taxon>Clostridia</taxon>
        <taxon>Eubacteriales</taxon>
        <taxon>Clostridiaceae</taxon>
        <taxon>Hathewaya</taxon>
    </lineage>
</organism>
<dbReference type="Gene3D" id="3.30.565.10">
    <property type="entry name" value="Histidine kinase-like ATPase, C-terminal domain"/>
    <property type="match status" value="1"/>
</dbReference>
<evidence type="ECO:0000256" key="4">
    <source>
        <dbReference type="ARBA" id="ARBA00022475"/>
    </source>
</evidence>
<keyword evidence="11 14" id="KW-1133">Transmembrane helix</keyword>
<dbReference type="OrthoDB" id="9813151at2"/>
<feature type="domain" description="Histidine kinase" evidence="15">
    <location>
        <begin position="256"/>
        <end position="471"/>
    </location>
</feature>
<keyword evidence="4" id="KW-1003">Cell membrane</keyword>
<evidence type="ECO:0000256" key="14">
    <source>
        <dbReference type="SAM" id="Phobius"/>
    </source>
</evidence>
<evidence type="ECO:0000256" key="5">
    <source>
        <dbReference type="ARBA" id="ARBA00022553"/>
    </source>
</evidence>
<keyword evidence="7 14" id="KW-0812">Transmembrane</keyword>
<evidence type="ECO:0000259" key="15">
    <source>
        <dbReference type="PROSITE" id="PS50109"/>
    </source>
</evidence>
<dbReference type="PROSITE" id="PS50109">
    <property type="entry name" value="HIS_KIN"/>
    <property type="match status" value="1"/>
</dbReference>
<dbReference type="STRING" id="1121331.SAMN02745248_00969"/>
<gene>
    <name evidence="17" type="ORF">SAMN02745248_00969</name>
</gene>
<comment type="catalytic activity">
    <reaction evidence="1">
        <text>ATP + protein L-histidine = ADP + protein N-phospho-L-histidine.</text>
        <dbReference type="EC" id="2.7.13.3"/>
    </reaction>
</comment>
<dbReference type="SMART" id="SM00387">
    <property type="entry name" value="HATPase_c"/>
    <property type="match status" value="1"/>
</dbReference>
<reference evidence="17 18" key="1">
    <citation type="submission" date="2016-11" db="EMBL/GenBank/DDBJ databases">
        <authorList>
            <person name="Jaros S."/>
            <person name="Januszkiewicz K."/>
            <person name="Wedrychowicz H."/>
        </authorList>
    </citation>
    <scope>NUCLEOTIDE SEQUENCE [LARGE SCALE GENOMIC DNA]</scope>
    <source>
        <strain evidence="17 18">DSM 3090</strain>
    </source>
</reference>
<evidence type="ECO:0000256" key="6">
    <source>
        <dbReference type="ARBA" id="ARBA00022679"/>
    </source>
</evidence>
<protein>
    <recommendedName>
        <fullName evidence="3">histidine kinase</fullName>
        <ecNumber evidence="3">2.7.13.3</ecNumber>
    </recommendedName>
</protein>
<dbReference type="AlphaFoldDB" id="A0A1M6MA81"/>
<proteinExistence type="predicted"/>
<dbReference type="GO" id="GO:0000155">
    <property type="term" value="F:phosphorelay sensor kinase activity"/>
    <property type="evidence" value="ECO:0007669"/>
    <property type="project" value="InterPro"/>
</dbReference>
<evidence type="ECO:0000256" key="1">
    <source>
        <dbReference type="ARBA" id="ARBA00000085"/>
    </source>
</evidence>
<feature type="transmembrane region" description="Helical" evidence="14">
    <location>
        <begin position="171"/>
        <end position="193"/>
    </location>
</feature>
<evidence type="ECO:0000256" key="3">
    <source>
        <dbReference type="ARBA" id="ARBA00012438"/>
    </source>
</evidence>
<dbReference type="Pfam" id="PF02518">
    <property type="entry name" value="HATPase_c"/>
    <property type="match status" value="1"/>
</dbReference>
<accession>A0A1M6MA81</accession>
<dbReference type="PROSITE" id="PS50885">
    <property type="entry name" value="HAMP"/>
    <property type="match status" value="1"/>
</dbReference>
<feature type="domain" description="HAMP" evidence="16">
    <location>
        <begin position="196"/>
        <end position="248"/>
    </location>
</feature>
<evidence type="ECO:0000256" key="8">
    <source>
        <dbReference type="ARBA" id="ARBA00022741"/>
    </source>
</evidence>
<dbReference type="EMBL" id="FRAD01000007">
    <property type="protein sequence ID" value="SHJ80395.1"/>
    <property type="molecule type" value="Genomic_DNA"/>
</dbReference>
<evidence type="ECO:0000256" key="9">
    <source>
        <dbReference type="ARBA" id="ARBA00022777"/>
    </source>
</evidence>
<dbReference type="GO" id="GO:0005524">
    <property type="term" value="F:ATP binding"/>
    <property type="evidence" value="ECO:0007669"/>
    <property type="project" value="UniProtKB-KW"/>
</dbReference>
<dbReference type="InterPro" id="IPR036890">
    <property type="entry name" value="HATPase_C_sf"/>
</dbReference>
<keyword evidence="18" id="KW-1185">Reference proteome</keyword>
<dbReference type="SUPFAM" id="SSF55874">
    <property type="entry name" value="ATPase domain of HSP90 chaperone/DNA topoisomerase II/histidine kinase"/>
    <property type="match status" value="1"/>
</dbReference>
<dbReference type="EC" id="2.7.13.3" evidence="3"/>
<dbReference type="SMART" id="SM00388">
    <property type="entry name" value="HisKA"/>
    <property type="match status" value="1"/>
</dbReference>
<evidence type="ECO:0000313" key="18">
    <source>
        <dbReference type="Proteomes" id="UP000183952"/>
    </source>
</evidence>
<keyword evidence="5" id="KW-0597">Phosphoprotein</keyword>
<dbReference type="Gene3D" id="6.10.340.10">
    <property type="match status" value="1"/>
</dbReference>
<evidence type="ECO:0000259" key="16">
    <source>
        <dbReference type="PROSITE" id="PS50885"/>
    </source>
</evidence>
<dbReference type="PANTHER" id="PTHR45528:SF1">
    <property type="entry name" value="SENSOR HISTIDINE KINASE CPXA"/>
    <property type="match status" value="1"/>
</dbReference>
<dbReference type="FunFam" id="1.10.287.130:FF:000001">
    <property type="entry name" value="Two-component sensor histidine kinase"/>
    <property type="match status" value="1"/>
</dbReference>
<evidence type="ECO:0000256" key="7">
    <source>
        <dbReference type="ARBA" id="ARBA00022692"/>
    </source>
</evidence>
<dbReference type="Proteomes" id="UP000183952">
    <property type="component" value="Unassembled WGS sequence"/>
</dbReference>
<keyword evidence="8" id="KW-0547">Nucleotide-binding</keyword>
<dbReference type="InterPro" id="IPR003661">
    <property type="entry name" value="HisK_dim/P_dom"/>
</dbReference>